<name>A0ABV3U6C1_9GAMM</name>
<dbReference type="EMBL" id="JBFRYA010000007">
    <property type="protein sequence ID" value="MEX1669122.1"/>
    <property type="molecule type" value="Genomic_DNA"/>
</dbReference>
<comment type="caution">
    <text evidence="1">The sequence shown here is derived from an EMBL/GenBank/DDBJ whole genome shotgun (WGS) entry which is preliminary data.</text>
</comment>
<evidence type="ECO:0000313" key="2">
    <source>
        <dbReference type="Proteomes" id="UP001557485"/>
    </source>
</evidence>
<proteinExistence type="predicted"/>
<reference evidence="1 2" key="1">
    <citation type="journal article" date="2011" name="Int. J. Syst. Evol. Microbiol.">
        <title>Zhongshania antarctica gen. nov., sp. nov. and Zhongshania guokunii sp. nov., gammaproteobacteria respectively isolated from coastal attached (fast) ice and surface seawater of the Antarctic.</title>
        <authorList>
            <person name="Li H.J."/>
            <person name="Zhang X.Y."/>
            <person name="Chen C.X."/>
            <person name="Zhang Y.J."/>
            <person name="Gao Z.M."/>
            <person name="Yu Y."/>
            <person name="Chen X.L."/>
            <person name="Chen B."/>
            <person name="Zhang Y.Z."/>
        </authorList>
    </citation>
    <scope>NUCLEOTIDE SEQUENCE [LARGE SCALE GENOMIC DNA]</scope>
    <source>
        <strain evidence="1 2">ZS6-22T</strain>
    </source>
</reference>
<gene>
    <name evidence="1" type="ORF">AB4876_09375</name>
</gene>
<sequence>MIDESVVGCVLAPSVAERVSKLEWMVKHQRHDVKLSGVMLDAYFRCLESEVAGLKEVLFRTPETVLLAEKSCG</sequence>
<evidence type="ECO:0000313" key="1">
    <source>
        <dbReference type="EMBL" id="MEX1669122.1"/>
    </source>
</evidence>
<dbReference type="RefSeq" id="WP_368381393.1">
    <property type="nucleotide sequence ID" value="NZ_JBFRYA010000007.1"/>
</dbReference>
<accession>A0ABV3U6C1</accession>
<dbReference type="Proteomes" id="UP001557485">
    <property type="component" value="Unassembled WGS sequence"/>
</dbReference>
<keyword evidence="2" id="KW-1185">Reference proteome</keyword>
<organism evidence="1 2">
    <name type="scientific">Zhongshania guokunii</name>
    <dbReference type="NCBI Taxonomy" id="641783"/>
    <lineage>
        <taxon>Bacteria</taxon>
        <taxon>Pseudomonadati</taxon>
        <taxon>Pseudomonadota</taxon>
        <taxon>Gammaproteobacteria</taxon>
        <taxon>Cellvibrionales</taxon>
        <taxon>Spongiibacteraceae</taxon>
        <taxon>Zhongshania</taxon>
    </lineage>
</organism>
<protein>
    <submittedName>
        <fullName evidence="1">Uncharacterized protein</fullName>
    </submittedName>
</protein>